<accession>A0A4Y7K8E3</accession>
<feature type="region of interest" description="Disordered" evidence="1">
    <location>
        <begin position="1"/>
        <end position="35"/>
    </location>
</feature>
<dbReference type="Proteomes" id="UP000316621">
    <property type="component" value="Chromosome 7"/>
</dbReference>
<dbReference type="AlphaFoldDB" id="A0A4Y7K8E3"/>
<protein>
    <submittedName>
        <fullName evidence="2">Uncharacterized protein</fullName>
    </submittedName>
</protein>
<reference evidence="2 3" key="1">
    <citation type="journal article" date="2018" name="Science">
        <title>The opium poppy genome and morphinan production.</title>
        <authorList>
            <person name="Guo L."/>
            <person name="Winzer T."/>
            <person name="Yang X."/>
            <person name="Li Y."/>
            <person name="Ning Z."/>
            <person name="He Z."/>
            <person name="Teodor R."/>
            <person name="Lu Y."/>
            <person name="Bowser T.A."/>
            <person name="Graham I.A."/>
            <person name="Ye K."/>
        </authorList>
    </citation>
    <scope>NUCLEOTIDE SEQUENCE [LARGE SCALE GENOMIC DNA]</scope>
    <source>
        <strain evidence="3">cv. HN1</strain>
        <tissue evidence="2">Leaves</tissue>
    </source>
</reference>
<feature type="compositionally biased region" description="Pro residues" evidence="1">
    <location>
        <begin position="10"/>
        <end position="20"/>
    </location>
</feature>
<dbReference type="EMBL" id="CM010721">
    <property type="protein sequence ID" value="RZC68630.1"/>
    <property type="molecule type" value="Genomic_DNA"/>
</dbReference>
<dbReference type="OrthoDB" id="1962675at2759"/>
<evidence type="ECO:0000313" key="3">
    <source>
        <dbReference type="Proteomes" id="UP000316621"/>
    </source>
</evidence>
<feature type="region of interest" description="Disordered" evidence="1">
    <location>
        <begin position="56"/>
        <end position="83"/>
    </location>
</feature>
<evidence type="ECO:0000313" key="2">
    <source>
        <dbReference type="EMBL" id="RZC68630.1"/>
    </source>
</evidence>
<proteinExistence type="predicted"/>
<sequence>MSFSATPTTVPHPPPPPTPPFHLNDRPPLSDIMPEASSNISSLIRKKLALISISPTSTASNPKRRYQQISEDNEMALDQSSTPPRNVVKITAGGMILGWSVVCGCKVNYRIDRIESECFRVSDGKTTTIDVPFSREHIKFDCPCGGRCEISMTVKRPRVTKENKKVVKKN</sequence>
<dbReference type="Gramene" id="RZC68630">
    <property type="protein sequence ID" value="RZC68630"/>
    <property type="gene ID" value="C5167_031803"/>
</dbReference>
<organism evidence="2 3">
    <name type="scientific">Papaver somniferum</name>
    <name type="common">Opium poppy</name>
    <dbReference type="NCBI Taxonomy" id="3469"/>
    <lineage>
        <taxon>Eukaryota</taxon>
        <taxon>Viridiplantae</taxon>
        <taxon>Streptophyta</taxon>
        <taxon>Embryophyta</taxon>
        <taxon>Tracheophyta</taxon>
        <taxon>Spermatophyta</taxon>
        <taxon>Magnoliopsida</taxon>
        <taxon>Ranunculales</taxon>
        <taxon>Papaveraceae</taxon>
        <taxon>Papaveroideae</taxon>
        <taxon>Papaver</taxon>
    </lineage>
</organism>
<evidence type="ECO:0000256" key="1">
    <source>
        <dbReference type="SAM" id="MobiDB-lite"/>
    </source>
</evidence>
<keyword evidence="3" id="KW-1185">Reference proteome</keyword>
<name>A0A4Y7K8E3_PAPSO</name>
<gene>
    <name evidence="2" type="ORF">C5167_031803</name>
</gene>